<comment type="caution">
    <text evidence="10">The sequence shown here is derived from an EMBL/GenBank/DDBJ whole genome shotgun (WGS) entry which is preliminary data.</text>
</comment>
<dbReference type="GO" id="GO:0016255">
    <property type="term" value="P:attachment of GPI anchor to protein"/>
    <property type="evidence" value="ECO:0007669"/>
    <property type="project" value="InterPro"/>
</dbReference>
<comment type="pathway">
    <text evidence="2">Glycolipid biosynthesis; glycosylphosphatidylinositol-anchor biosynthesis.</text>
</comment>
<dbReference type="GO" id="GO:0006506">
    <property type="term" value="P:GPI anchor biosynthetic process"/>
    <property type="evidence" value="ECO:0007669"/>
    <property type="project" value="UniProtKB-UniPathway"/>
</dbReference>
<feature type="transmembrane region" description="Helical" evidence="9">
    <location>
        <begin position="364"/>
        <end position="388"/>
    </location>
</feature>
<keyword evidence="4" id="KW-0337">GPI-anchor biosynthesis</keyword>
<accession>A0A5M3MUZ4</accession>
<comment type="subcellular location">
    <subcellularLocation>
        <location evidence="1">Endoplasmic reticulum membrane</location>
        <topology evidence="1">Multi-pass membrane protein</topology>
    </subcellularLocation>
</comment>
<feature type="transmembrane region" description="Helical" evidence="9">
    <location>
        <begin position="119"/>
        <end position="138"/>
    </location>
</feature>
<dbReference type="Pfam" id="PF06728">
    <property type="entry name" value="PIG-U"/>
    <property type="match status" value="1"/>
</dbReference>
<organism evidence="10 11">
    <name type="scientific">Coniophora puteana (strain RWD-64-598)</name>
    <name type="common">Brown rot fungus</name>
    <dbReference type="NCBI Taxonomy" id="741705"/>
    <lineage>
        <taxon>Eukaryota</taxon>
        <taxon>Fungi</taxon>
        <taxon>Dikarya</taxon>
        <taxon>Basidiomycota</taxon>
        <taxon>Agaricomycotina</taxon>
        <taxon>Agaricomycetes</taxon>
        <taxon>Agaricomycetidae</taxon>
        <taxon>Boletales</taxon>
        <taxon>Coniophorineae</taxon>
        <taxon>Coniophoraceae</taxon>
        <taxon>Coniophora</taxon>
    </lineage>
</organism>
<comment type="similarity">
    <text evidence="3">Belongs to the PIGU family.</text>
</comment>
<evidence type="ECO:0000256" key="4">
    <source>
        <dbReference type="ARBA" id="ARBA00022502"/>
    </source>
</evidence>
<feature type="transmembrane region" description="Helical" evidence="9">
    <location>
        <begin position="158"/>
        <end position="185"/>
    </location>
</feature>
<dbReference type="EMBL" id="JH711576">
    <property type="protein sequence ID" value="EIW82860.1"/>
    <property type="molecule type" value="Genomic_DNA"/>
</dbReference>
<dbReference type="OrthoDB" id="549017at2759"/>
<reference evidence="11" key="1">
    <citation type="journal article" date="2012" name="Science">
        <title>The Paleozoic origin of enzymatic lignin decomposition reconstructed from 31 fungal genomes.</title>
        <authorList>
            <person name="Floudas D."/>
            <person name="Binder M."/>
            <person name="Riley R."/>
            <person name="Barry K."/>
            <person name="Blanchette R.A."/>
            <person name="Henrissat B."/>
            <person name="Martinez A.T."/>
            <person name="Otillar R."/>
            <person name="Spatafora J.W."/>
            <person name="Yadav J.S."/>
            <person name="Aerts A."/>
            <person name="Benoit I."/>
            <person name="Boyd A."/>
            <person name="Carlson A."/>
            <person name="Copeland A."/>
            <person name="Coutinho P.M."/>
            <person name="de Vries R.P."/>
            <person name="Ferreira P."/>
            <person name="Findley K."/>
            <person name="Foster B."/>
            <person name="Gaskell J."/>
            <person name="Glotzer D."/>
            <person name="Gorecki P."/>
            <person name="Heitman J."/>
            <person name="Hesse C."/>
            <person name="Hori C."/>
            <person name="Igarashi K."/>
            <person name="Jurgens J.A."/>
            <person name="Kallen N."/>
            <person name="Kersten P."/>
            <person name="Kohler A."/>
            <person name="Kuees U."/>
            <person name="Kumar T.K.A."/>
            <person name="Kuo A."/>
            <person name="LaButti K."/>
            <person name="Larrondo L.F."/>
            <person name="Lindquist E."/>
            <person name="Ling A."/>
            <person name="Lombard V."/>
            <person name="Lucas S."/>
            <person name="Lundell T."/>
            <person name="Martin R."/>
            <person name="McLaughlin D.J."/>
            <person name="Morgenstern I."/>
            <person name="Morin E."/>
            <person name="Murat C."/>
            <person name="Nagy L.G."/>
            <person name="Nolan M."/>
            <person name="Ohm R.A."/>
            <person name="Patyshakuliyeva A."/>
            <person name="Rokas A."/>
            <person name="Ruiz-Duenas F.J."/>
            <person name="Sabat G."/>
            <person name="Salamov A."/>
            <person name="Samejima M."/>
            <person name="Schmutz J."/>
            <person name="Slot J.C."/>
            <person name="St John F."/>
            <person name="Stenlid J."/>
            <person name="Sun H."/>
            <person name="Sun S."/>
            <person name="Syed K."/>
            <person name="Tsang A."/>
            <person name="Wiebenga A."/>
            <person name="Young D."/>
            <person name="Pisabarro A."/>
            <person name="Eastwood D.C."/>
            <person name="Martin F."/>
            <person name="Cullen D."/>
            <person name="Grigoriev I.V."/>
            <person name="Hibbett D.S."/>
        </authorList>
    </citation>
    <scope>NUCLEOTIDE SEQUENCE [LARGE SCALE GENOMIC DNA]</scope>
    <source>
        <strain evidence="11">RWD-64-598 SS2</strain>
    </source>
</reference>
<keyword evidence="8 9" id="KW-0472">Membrane</keyword>
<protein>
    <submittedName>
        <fullName evidence="10">PIG-U-domain-containing protein</fullName>
    </submittedName>
</protein>
<name>A0A5M3MUZ4_CONPW</name>
<evidence type="ECO:0000256" key="9">
    <source>
        <dbReference type="SAM" id="Phobius"/>
    </source>
</evidence>
<feature type="transmembrane region" description="Helical" evidence="9">
    <location>
        <begin position="211"/>
        <end position="232"/>
    </location>
</feature>
<evidence type="ECO:0000313" key="10">
    <source>
        <dbReference type="EMBL" id="EIW82860.1"/>
    </source>
</evidence>
<dbReference type="AlphaFoldDB" id="A0A5M3MUZ4"/>
<keyword evidence="5 9" id="KW-0812">Transmembrane</keyword>
<evidence type="ECO:0000256" key="3">
    <source>
        <dbReference type="ARBA" id="ARBA00010026"/>
    </source>
</evidence>
<proteinExistence type="inferred from homology"/>
<evidence type="ECO:0000256" key="8">
    <source>
        <dbReference type="ARBA" id="ARBA00023136"/>
    </source>
</evidence>
<dbReference type="RefSeq" id="XP_007766807.1">
    <property type="nucleotide sequence ID" value="XM_007768617.1"/>
</dbReference>
<keyword evidence="11" id="KW-1185">Reference proteome</keyword>
<evidence type="ECO:0000256" key="5">
    <source>
        <dbReference type="ARBA" id="ARBA00022692"/>
    </source>
</evidence>
<dbReference type="PANTHER" id="PTHR13121">
    <property type="entry name" value="GPI TRANSAMIDASE COMPONENT PIG-U"/>
    <property type="match status" value="1"/>
</dbReference>
<dbReference type="GeneID" id="19200849"/>
<sequence>MASQYVFPAAVAARIFLCFTSLPEYLKYDQQLSTPLTSHLRLQEGIFLYKHDIDPYAGGTLRHSPLFLSLFTTLLPTSRLPCSVLWTLCDFAAAYSLVRIWRARQRVSSSSRDSLIASLYLLNPYLALPSLALSTATFDNLSVLLALMFASEGRTSLALLVTATATQLSIPSALIVLPVMLLLLTDPVSHLAVPRIFPVKLSRAIPLATEYLAYSVALMLACTTLVGSWRWIPETWGASIMLPDLTPNPGLWWYFFTEMFDHFRSFFLMVFSIHLVIYIMPVCIKFQHDPLYAAFILLGVLGTFKAYLSLADPGLFLSMFAIFPEVHPYLRHPIVTALLHLHAAPLLPLFHHLWLSEGTGNANFYYASTLVLGLANGAGLLDAVWAGLRTAIGDVEPKYEVVQE</sequence>
<evidence type="ECO:0000256" key="6">
    <source>
        <dbReference type="ARBA" id="ARBA00022824"/>
    </source>
</evidence>
<evidence type="ECO:0000256" key="1">
    <source>
        <dbReference type="ARBA" id="ARBA00004477"/>
    </source>
</evidence>
<keyword evidence="7 9" id="KW-1133">Transmembrane helix</keyword>
<feature type="transmembrane region" description="Helical" evidence="9">
    <location>
        <begin position="252"/>
        <end position="279"/>
    </location>
</feature>
<keyword evidence="6" id="KW-0256">Endoplasmic reticulum</keyword>
<dbReference type="KEGG" id="cput:CONPUDRAFT_136088"/>
<evidence type="ECO:0000256" key="2">
    <source>
        <dbReference type="ARBA" id="ARBA00004687"/>
    </source>
</evidence>
<dbReference type="UniPathway" id="UPA00196"/>
<gene>
    <name evidence="10" type="ORF">CONPUDRAFT_136088</name>
</gene>
<evidence type="ECO:0000313" key="11">
    <source>
        <dbReference type="Proteomes" id="UP000053558"/>
    </source>
</evidence>
<dbReference type="InterPro" id="IPR009600">
    <property type="entry name" value="PIG-U"/>
</dbReference>
<dbReference type="Proteomes" id="UP000053558">
    <property type="component" value="Unassembled WGS sequence"/>
</dbReference>
<dbReference type="OMA" id="ALWHLWI"/>
<dbReference type="PANTHER" id="PTHR13121:SF0">
    <property type="entry name" value="PHOSPHATIDYLINOSITOL GLYCAN ANCHOR BIOSYNTHESIS CLASS U PROTEIN"/>
    <property type="match status" value="1"/>
</dbReference>
<evidence type="ECO:0000256" key="7">
    <source>
        <dbReference type="ARBA" id="ARBA00022989"/>
    </source>
</evidence>
<dbReference type="GO" id="GO:0042765">
    <property type="term" value="C:GPI-anchor transamidase complex"/>
    <property type="evidence" value="ECO:0007669"/>
    <property type="project" value="InterPro"/>
</dbReference>
<feature type="transmembrane region" description="Helical" evidence="9">
    <location>
        <begin position="291"/>
        <end position="310"/>
    </location>
</feature>